<evidence type="ECO:0000259" key="8">
    <source>
        <dbReference type="PROSITE" id="PS50109"/>
    </source>
</evidence>
<evidence type="ECO:0000256" key="1">
    <source>
        <dbReference type="ARBA" id="ARBA00000085"/>
    </source>
</evidence>
<dbReference type="Pfam" id="PF02518">
    <property type="entry name" value="HATPase_c"/>
    <property type="match status" value="1"/>
</dbReference>
<dbReference type="InterPro" id="IPR050736">
    <property type="entry name" value="Sensor_HK_Regulatory"/>
</dbReference>
<evidence type="ECO:0000313" key="10">
    <source>
        <dbReference type="Proteomes" id="UP000182427"/>
    </source>
</evidence>
<dbReference type="InterPro" id="IPR005467">
    <property type="entry name" value="His_kinase_dom"/>
</dbReference>
<proteinExistence type="predicted"/>
<evidence type="ECO:0000256" key="6">
    <source>
        <dbReference type="ARBA" id="ARBA00023012"/>
    </source>
</evidence>
<dbReference type="PANTHER" id="PTHR43711:SF1">
    <property type="entry name" value="HISTIDINE KINASE 1"/>
    <property type="match status" value="1"/>
</dbReference>
<keyword evidence="3" id="KW-0597">Phosphoprotein</keyword>
<organism evidence="9 10">
    <name type="scientific">Terriglobus roseus</name>
    <dbReference type="NCBI Taxonomy" id="392734"/>
    <lineage>
        <taxon>Bacteria</taxon>
        <taxon>Pseudomonadati</taxon>
        <taxon>Acidobacteriota</taxon>
        <taxon>Terriglobia</taxon>
        <taxon>Terriglobales</taxon>
        <taxon>Acidobacteriaceae</taxon>
        <taxon>Terriglobus</taxon>
    </lineage>
</organism>
<dbReference type="Proteomes" id="UP000182427">
    <property type="component" value="Chromosome I"/>
</dbReference>
<dbReference type="SUPFAM" id="SSF55874">
    <property type="entry name" value="ATPase domain of HSP90 chaperone/DNA topoisomerase II/histidine kinase"/>
    <property type="match status" value="1"/>
</dbReference>
<dbReference type="PROSITE" id="PS50109">
    <property type="entry name" value="HIS_KIN"/>
    <property type="match status" value="1"/>
</dbReference>
<dbReference type="InterPro" id="IPR036890">
    <property type="entry name" value="HATPase_C_sf"/>
</dbReference>
<keyword evidence="10" id="KW-1185">Reference proteome</keyword>
<dbReference type="InterPro" id="IPR003594">
    <property type="entry name" value="HATPase_dom"/>
</dbReference>
<accession>A0A1G7MFF5</accession>
<dbReference type="CDD" id="cd00082">
    <property type="entry name" value="HisKA"/>
    <property type="match status" value="1"/>
</dbReference>
<dbReference type="Pfam" id="PF00512">
    <property type="entry name" value="HisKA"/>
    <property type="match status" value="1"/>
</dbReference>
<feature type="transmembrane region" description="Helical" evidence="7">
    <location>
        <begin position="293"/>
        <end position="314"/>
    </location>
</feature>
<dbReference type="InterPro" id="IPR004358">
    <property type="entry name" value="Sig_transdc_His_kin-like_C"/>
</dbReference>
<dbReference type="RefSeq" id="WP_083345673.1">
    <property type="nucleotide sequence ID" value="NZ_LT629690.1"/>
</dbReference>
<evidence type="ECO:0000256" key="3">
    <source>
        <dbReference type="ARBA" id="ARBA00022553"/>
    </source>
</evidence>
<dbReference type="SMART" id="SM00387">
    <property type="entry name" value="HATPase_c"/>
    <property type="match status" value="1"/>
</dbReference>
<dbReference type="Gene3D" id="3.30.565.10">
    <property type="entry name" value="Histidine kinase-like ATPase, C-terminal domain"/>
    <property type="match status" value="1"/>
</dbReference>
<evidence type="ECO:0000256" key="4">
    <source>
        <dbReference type="ARBA" id="ARBA00022679"/>
    </source>
</evidence>
<keyword evidence="4" id="KW-0808">Transferase</keyword>
<keyword evidence="7" id="KW-1133">Transmembrane helix</keyword>
<dbReference type="InterPro" id="IPR036097">
    <property type="entry name" value="HisK_dim/P_sf"/>
</dbReference>
<dbReference type="FunFam" id="3.30.565.10:FF:000006">
    <property type="entry name" value="Sensor histidine kinase WalK"/>
    <property type="match status" value="1"/>
</dbReference>
<name>A0A1G7MFF5_9BACT</name>
<evidence type="ECO:0000256" key="5">
    <source>
        <dbReference type="ARBA" id="ARBA00022777"/>
    </source>
</evidence>
<keyword evidence="6" id="KW-0902">Two-component regulatory system</keyword>
<feature type="domain" description="Histidine kinase" evidence="8">
    <location>
        <begin position="330"/>
        <end position="548"/>
    </location>
</feature>
<protein>
    <recommendedName>
        <fullName evidence="2">histidine kinase</fullName>
        <ecNumber evidence="2">2.7.13.3</ecNumber>
    </recommendedName>
</protein>
<dbReference type="EMBL" id="LT629690">
    <property type="protein sequence ID" value="SDF60366.1"/>
    <property type="molecule type" value="Genomic_DNA"/>
</dbReference>
<dbReference type="SMART" id="SM00388">
    <property type="entry name" value="HisKA"/>
    <property type="match status" value="1"/>
</dbReference>
<evidence type="ECO:0000256" key="2">
    <source>
        <dbReference type="ARBA" id="ARBA00012438"/>
    </source>
</evidence>
<dbReference type="Gene3D" id="1.10.287.130">
    <property type="match status" value="1"/>
</dbReference>
<dbReference type="InterPro" id="IPR003661">
    <property type="entry name" value="HisK_dim/P_dom"/>
</dbReference>
<keyword evidence="7" id="KW-0472">Membrane</keyword>
<gene>
    <name evidence="9" type="ORF">SAMN05444167_2786</name>
</gene>
<evidence type="ECO:0000313" key="9">
    <source>
        <dbReference type="EMBL" id="SDF60366.1"/>
    </source>
</evidence>
<keyword evidence="7" id="KW-0812">Transmembrane</keyword>
<dbReference type="CDD" id="cd00075">
    <property type="entry name" value="HATPase"/>
    <property type="match status" value="1"/>
</dbReference>
<dbReference type="GO" id="GO:0000155">
    <property type="term" value="F:phosphorelay sensor kinase activity"/>
    <property type="evidence" value="ECO:0007669"/>
    <property type="project" value="InterPro"/>
</dbReference>
<dbReference type="EC" id="2.7.13.3" evidence="2"/>
<keyword evidence="5 9" id="KW-0418">Kinase</keyword>
<reference evidence="9 10" key="1">
    <citation type="submission" date="2016-10" db="EMBL/GenBank/DDBJ databases">
        <authorList>
            <person name="de Groot N.N."/>
        </authorList>
    </citation>
    <scope>NUCLEOTIDE SEQUENCE [LARGE SCALE GENOMIC DNA]</scope>
    <source>
        <strain evidence="9 10">GAS232</strain>
    </source>
</reference>
<dbReference type="PANTHER" id="PTHR43711">
    <property type="entry name" value="TWO-COMPONENT HISTIDINE KINASE"/>
    <property type="match status" value="1"/>
</dbReference>
<comment type="catalytic activity">
    <reaction evidence="1">
        <text>ATP + protein L-histidine = ADP + protein N-phospho-L-histidine.</text>
        <dbReference type="EC" id="2.7.13.3"/>
    </reaction>
</comment>
<dbReference type="AlphaFoldDB" id="A0A1G7MFF5"/>
<sequence length="548" mass="60631">MHLRFGFRTLIAICVTLAVLLGVVAFVQYRWSKRVLTADLQREREHLDLSASLFASRFNRNVADAVSFIQNDAQTAWTTNAPLPSLPTLIKELYLVDISSAQPHVLRANNDGTFAAVATPNWMHPEECAATISQQPLAVTTPIFQPLVQKTKQGQSLFLISHANHCFVALLDEDFIKTTLVPNLLQQSFGKSSMSDYDFAIVPRHRDAQQIYGPRIKPDFRKPFFSVSLRNLPPIPGRPSTAPTPPGRIIQRYQIQTESHGPPSPPNDIWELQVAHRGLPLAAAFRRERKQELLLVVAAEFLLGASIILLVLSAHRMQRSAEQRMQFVAAVSHELRTPVSSISMLSRNQADGLVTGADKVTQYGELIHQQSRRLSEMIEQTLQYAGIHSNLGTKTRTPVNIANIISTALSAHYDELTRAQFQVEQNIPNNLPTIQGDVNLLRIAIDNLLSNAIKYAASGQWIDIRAEYSTSNRAILVHISDHGPGIESIDREHLFEPFYRGHAATETNIPGSGIGLSLVRSAAEAHDGSVTVESTPGQGSTFTLRIPA</sequence>
<dbReference type="SUPFAM" id="SSF47384">
    <property type="entry name" value="Homodimeric domain of signal transducing histidine kinase"/>
    <property type="match status" value="1"/>
</dbReference>
<dbReference type="PRINTS" id="PR00344">
    <property type="entry name" value="BCTRLSENSOR"/>
</dbReference>
<dbReference type="OrthoDB" id="127658at2"/>
<evidence type="ECO:0000256" key="7">
    <source>
        <dbReference type="SAM" id="Phobius"/>
    </source>
</evidence>